<dbReference type="WBParaSite" id="PSAMB.scaffold99size80234.g1881.t1">
    <property type="protein sequence ID" value="PSAMB.scaffold99size80234.g1881.t1"/>
    <property type="gene ID" value="PSAMB.scaffold99size80234.g1881"/>
</dbReference>
<reference evidence="3" key="1">
    <citation type="submission" date="2022-11" db="UniProtKB">
        <authorList>
            <consortium name="WormBaseParasite"/>
        </authorList>
    </citation>
    <scope>IDENTIFICATION</scope>
</reference>
<evidence type="ECO:0000313" key="2">
    <source>
        <dbReference type="Proteomes" id="UP000887566"/>
    </source>
</evidence>
<feature type="compositionally biased region" description="Polar residues" evidence="1">
    <location>
        <begin position="34"/>
        <end position="47"/>
    </location>
</feature>
<keyword evidence="2" id="KW-1185">Reference proteome</keyword>
<feature type="compositionally biased region" description="Basic and acidic residues" evidence="1">
    <location>
        <begin position="1"/>
        <end position="12"/>
    </location>
</feature>
<accession>A0A914XPN6</accession>
<dbReference type="AlphaFoldDB" id="A0A914XPN6"/>
<dbReference type="Proteomes" id="UP000887566">
    <property type="component" value="Unplaced"/>
</dbReference>
<evidence type="ECO:0000256" key="1">
    <source>
        <dbReference type="SAM" id="MobiDB-lite"/>
    </source>
</evidence>
<protein>
    <submittedName>
        <fullName evidence="3">Uncharacterized protein</fullName>
    </submittedName>
</protein>
<proteinExistence type="predicted"/>
<evidence type="ECO:0000313" key="3">
    <source>
        <dbReference type="WBParaSite" id="PSAMB.scaffold99size80234.g1881.t1"/>
    </source>
</evidence>
<organism evidence="2 3">
    <name type="scientific">Plectus sambesii</name>
    <dbReference type="NCBI Taxonomy" id="2011161"/>
    <lineage>
        <taxon>Eukaryota</taxon>
        <taxon>Metazoa</taxon>
        <taxon>Ecdysozoa</taxon>
        <taxon>Nematoda</taxon>
        <taxon>Chromadorea</taxon>
        <taxon>Plectida</taxon>
        <taxon>Plectina</taxon>
        <taxon>Plectoidea</taxon>
        <taxon>Plectidae</taxon>
        <taxon>Plectus</taxon>
    </lineage>
</organism>
<name>A0A914XPN6_9BILA</name>
<feature type="region of interest" description="Disordered" evidence="1">
    <location>
        <begin position="1"/>
        <end position="48"/>
    </location>
</feature>
<sequence>MVVGEKEWHGENDAIDPTGRENGSAGWRRGWRRTNGSVKTTRSTRPTATGRRFVEHSLSPPPASCWDARPLEVRGVPVLAQANHIESVPIKAGRPSSERSPTRRRLAAFIPIHS</sequence>